<keyword evidence="2" id="KW-1185">Reference proteome</keyword>
<accession>A0ABV2HED4</accession>
<organism evidence="1 2">
    <name type="scientific">Pseudorhizobium tarimense</name>
    <dbReference type="NCBI Taxonomy" id="1079109"/>
    <lineage>
        <taxon>Bacteria</taxon>
        <taxon>Pseudomonadati</taxon>
        <taxon>Pseudomonadota</taxon>
        <taxon>Alphaproteobacteria</taxon>
        <taxon>Hyphomicrobiales</taxon>
        <taxon>Rhizobiaceae</taxon>
        <taxon>Rhizobium/Agrobacterium group</taxon>
        <taxon>Pseudorhizobium</taxon>
    </lineage>
</organism>
<dbReference type="EMBL" id="JBEPLJ010000032">
    <property type="protein sequence ID" value="MET3588767.1"/>
    <property type="molecule type" value="Genomic_DNA"/>
</dbReference>
<evidence type="ECO:0000313" key="1">
    <source>
        <dbReference type="EMBL" id="MET3588767.1"/>
    </source>
</evidence>
<name>A0ABV2HED4_9HYPH</name>
<sequence length="59" mass="6836">MLEPYRFKSRPDAPGNGTTTQNNIKMLFFSFGEHLVLSYGWPCHRYDFEHRQAGNGTTI</sequence>
<reference evidence="1 2" key="1">
    <citation type="submission" date="2024-06" db="EMBL/GenBank/DDBJ databases">
        <title>Genomic Encyclopedia of Type Strains, Phase IV (KMG-IV): sequencing the most valuable type-strain genomes for metagenomic binning, comparative biology and taxonomic classification.</title>
        <authorList>
            <person name="Goeker M."/>
        </authorList>
    </citation>
    <scope>NUCLEOTIDE SEQUENCE [LARGE SCALE GENOMIC DNA]</scope>
    <source>
        <strain evidence="1 2">DSM 105042</strain>
    </source>
</reference>
<protein>
    <submittedName>
        <fullName evidence="1">Uncharacterized protein</fullName>
    </submittedName>
</protein>
<proteinExistence type="predicted"/>
<evidence type="ECO:0000313" key="2">
    <source>
        <dbReference type="Proteomes" id="UP001549031"/>
    </source>
</evidence>
<comment type="caution">
    <text evidence="1">The sequence shown here is derived from an EMBL/GenBank/DDBJ whole genome shotgun (WGS) entry which is preliminary data.</text>
</comment>
<dbReference type="Proteomes" id="UP001549031">
    <property type="component" value="Unassembled WGS sequence"/>
</dbReference>
<gene>
    <name evidence="1" type="ORF">ABID21_004906</name>
</gene>